<dbReference type="AlphaFoldDB" id="A0A0F4QU67"/>
<dbReference type="RefSeq" id="WP_046004432.1">
    <property type="nucleotide sequence ID" value="NZ_CP013611.1"/>
</dbReference>
<keyword evidence="4 5" id="KW-0472">Membrane</keyword>
<comment type="subcellular location">
    <subcellularLocation>
        <location evidence="1">Membrane</location>
    </subcellularLocation>
</comment>
<feature type="transmembrane region" description="Helical" evidence="5">
    <location>
        <begin position="46"/>
        <end position="66"/>
    </location>
</feature>
<dbReference type="Gene3D" id="1.20.120.550">
    <property type="entry name" value="Membrane associated eicosanoid/glutathione metabolism-like domain"/>
    <property type="match status" value="1"/>
</dbReference>
<evidence type="ECO:0000256" key="1">
    <source>
        <dbReference type="ARBA" id="ARBA00004370"/>
    </source>
</evidence>
<dbReference type="KEGG" id="prr:AT705_02815"/>
<sequence length="124" mass="13897">MITGFFAAIFTLFYIKLSFDIIGLRHKHQVALGDGGHPALERAIRAHANFMEYTPLLLILLFALEFQGGQAIWLYLTGGTYLVGRILHSFALNLANLKLRVMGMALSFLSLLALSIINLYCYFV</sequence>
<reference evidence="7 9" key="1">
    <citation type="journal article" date="2015" name="BMC Genomics">
        <title>Genome mining reveals unlocked bioactive potential of marine Gram-negative bacteria.</title>
        <authorList>
            <person name="Machado H."/>
            <person name="Sonnenschein E.C."/>
            <person name="Melchiorsen J."/>
            <person name="Gram L."/>
        </authorList>
    </citation>
    <scope>NUCLEOTIDE SEQUENCE [LARGE SCALE GENOMIC DNA]</scope>
    <source>
        <strain evidence="7 9">S2471</strain>
    </source>
</reference>
<keyword evidence="2 5" id="KW-0812">Transmembrane</keyword>
<proteinExistence type="predicted"/>
<evidence type="ECO:0000313" key="7">
    <source>
        <dbReference type="EMBL" id="KJZ10157.1"/>
    </source>
</evidence>
<evidence type="ECO:0000256" key="5">
    <source>
        <dbReference type="SAM" id="Phobius"/>
    </source>
</evidence>
<organism evidence="7 9">
    <name type="scientific">Pseudoalteromonas rubra</name>
    <dbReference type="NCBI Taxonomy" id="43658"/>
    <lineage>
        <taxon>Bacteria</taxon>
        <taxon>Pseudomonadati</taxon>
        <taxon>Pseudomonadota</taxon>
        <taxon>Gammaproteobacteria</taxon>
        <taxon>Alteromonadales</taxon>
        <taxon>Pseudoalteromonadaceae</taxon>
        <taxon>Pseudoalteromonas</taxon>
    </lineage>
</organism>
<protein>
    <submittedName>
        <fullName evidence="6">Glutathione metabolism protein</fullName>
    </submittedName>
</protein>
<dbReference type="Proteomes" id="UP000033452">
    <property type="component" value="Unassembled WGS sequence"/>
</dbReference>
<evidence type="ECO:0000256" key="4">
    <source>
        <dbReference type="ARBA" id="ARBA00023136"/>
    </source>
</evidence>
<evidence type="ECO:0000313" key="8">
    <source>
        <dbReference type="EMBL" id="RZM80786.1"/>
    </source>
</evidence>
<evidence type="ECO:0000313" key="10">
    <source>
        <dbReference type="Proteomes" id="UP000069015"/>
    </source>
</evidence>
<keyword evidence="9" id="KW-1185">Reference proteome</keyword>
<dbReference type="PANTHER" id="PTHR35814:SF1">
    <property type="entry name" value="GLUTATHIONE S-TRANSFERASE-RELATED"/>
    <property type="match status" value="1"/>
</dbReference>
<dbReference type="EMBL" id="PPUZ01000030">
    <property type="protein sequence ID" value="RZM80786.1"/>
    <property type="molecule type" value="Genomic_DNA"/>
</dbReference>
<dbReference type="Pfam" id="PF01124">
    <property type="entry name" value="MAPEG"/>
    <property type="match status" value="1"/>
</dbReference>
<evidence type="ECO:0000256" key="2">
    <source>
        <dbReference type="ARBA" id="ARBA00022692"/>
    </source>
</evidence>
<dbReference type="SUPFAM" id="SSF161084">
    <property type="entry name" value="MAPEG domain-like"/>
    <property type="match status" value="1"/>
</dbReference>
<evidence type="ECO:0000313" key="9">
    <source>
        <dbReference type="Proteomes" id="UP000033452"/>
    </source>
</evidence>
<evidence type="ECO:0000256" key="3">
    <source>
        <dbReference type="ARBA" id="ARBA00022989"/>
    </source>
</evidence>
<feature type="transmembrane region" description="Helical" evidence="5">
    <location>
        <begin position="6"/>
        <end position="25"/>
    </location>
</feature>
<dbReference type="Proteomes" id="UP000292345">
    <property type="component" value="Unassembled WGS sequence"/>
</dbReference>
<dbReference type="OrthoDB" id="8537976at2"/>
<dbReference type="Proteomes" id="UP000069015">
    <property type="component" value="Chromosome 1"/>
</dbReference>
<dbReference type="EMBL" id="CP013611">
    <property type="protein sequence ID" value="ALU41955.1"/>
    <property type="molecule type" value="Genomic_DNA"/>
</dbReference>
<feature type="transmembrane region" description="Helical" evidence="5">
    <location>
        <begin position="72"/>
        <end position="94"/>
    </location>
</feature>
<dbReference type="PATRIC" id="fig|43658.5.peg.1674"/>
<gene>
    <name evidence="6" type="ORF">AT705_02815</name>
    <name evidence="8" type="ORF">C3B51_10720</name>
    <name evidence="7" type="ORF">TW77_07970</name>
</gene>
<keyword evidence="3 5" id="KW-1133">Transmembrane helix</keyword>
<dbReference type="EMBL" id="JXYA01000016">
    <property type="protein sequence ID" value="KJZ10157.1"/>
    <property type="molecule type" value="Genomic_DNA"/>
</dbReference>
<accession>A0A0F4QU67</accession>
<reference evidence="8 11" key="3">
    <citation type="submission" date="2018-01" db="EMBL/GenBank/DDBJ databases">
        <title>Co-occurrence of chitin degradation, pigmentation and bioactivity in marine Pseudoalteromonas.</title>
        <authorList>
            <person name="Paulsen S."/>
            <person name="Gram L."/>
            <person name="Machado H."/>
        </authorList>
    </citation>
    <scope>NUCLEOTIDE SEQUENCE [LARGE SCALE GENOMIC DNA]</scope>
    <source>
        <strain evidence="8 11">S1946</strain>
    </source>
</reference>
<reference evidence="6 10" key="2">
    <citation type="submission" date="2015-12" db="EMBL/GenBank/DDBJ databases">
        <title>Complete genome sequence of Pseudoalteromonas rubra SCSIO 6842, harboring a conjugative plasmid.</title>
        <authorList>
            <person name="Li B."/>
            <person name="Wang X."/>
        </authorList>
    </citation>
    <scope>NUCLEOTIDE SEQUENCE [LARGE SCALE GENOMIC DNA]</scope>
    <source>
        <strain evidence="6 10">SCSIO 6842</strain>
    </source>
</reference>
<dbReference type="GO" id="GO:0016020">
    <property type="term" value="C:membrane"/>
    <property type="evidence" value="ECO:0007669"/>
    <property type="project" value="UniProtKB-SubCell"/>
</dbReference>
<evidence type="ECO:0000313" key="6">
    <source>
        <dbReference type="EMBL" id="ALU41955.1"/>
    </source>
</evidence>
<dbReference type="InterPro" id="IPR023352">
    <property type="entry name" value="MAPEG-like_dom_sf"/>
</dbReference>
<dbReference type="PANTHER" id="PTHR35814">
    <property type="match status" value="1"/>
</dbReference>
<dbReference type="InterPro" id="IPR001129">
    <property type="entry name" value="Membr-assoc_MAPEG"/>
</dbReference>
<name>A0A0F4QU67_9GAMM</name>
<evidence type="ECO:0000313" key="11">
    <source>
        <dbReference type="Proteomes" id="UP000292345"/>
    </source>
</evidence>
<feature type="transmembrane region" description="Helical" evidence="5">
    <location>
        <begin position="101"/>
        <end position="123"/>
    </location>
</feature>